<dbReference type="Proteomes" id="UP000653358">
    <property type="component" value="Unassembled WGS sequence"/>
</dbReference>
<name>A0ABR6WNS3_9FIRM</name>
<feature type="transmembrane region" description="Helical" evidence="1">
    <location>
        <begin position="6"/>
        <end position="25"/>
    </location>
</feature>
<sequence>MKDISILIFEIIIAIGMVVIGLSGWKVFFIQGARSATIVLGILGMLLCTLSVGKFIASVPAHPLSILGYIIGIIAMLTFLTQVFKWNVPIISNSQMALIVMAVAIIAKSVIARFAYFIVK</sequence>
<evidence type="ECO:0000256" key="1">
    <source>
        <dbReference type="SAM" id="Phobius"/>
    </source>
</evidence>
<keyword evidence="1" id="KW-0812">Transmembrane</keyword>
<keyword evidence="3" id="KW-1185">Reference proteome</keyword>
<feature type="transmembrane region" description="Helical" evidence="1">
    <location>
        <begin position="96"/>
        <end position="119"/>
    </location>
</feature>
<dbReference type="EMBL" id="WJBB01000021">
    <property type="protein sequence ID" value="MBC3798144.1"/>
    <property type="molecule type" value="Genomic_DNA"/>
</dbReference>
<evidence type="ECO:0000313" key="2">
    <source>
        <dbReference type="EMBL" id="MBC3798144.1"/>
    </source>
</evidence>
<proteinExistence type="predicted"/>
<feature type="transmembrane region" description="Helical" evidence="1">
    <location>
        <begin position="63"/>
        <end position="84"/>
    </location>
</feature>
<accession>A0ABR6WNS3</accession>
<evidence type="ECO:0000313" key="3">
    <source>
        <dbReference type="Proteomes" id="UP000653358"/>
    </source>
</evidence>
<dbReference type="RefSeq" id="WP_148605607.1">
    <property type="nucleotide sequence ID" value="NZ_RXYB01000022.1"/>
</dbReference>
<gene>
    <name evidence="2" type="ORF">GH807_13960</name>
</gene>
<comment type="caution">
    <text evidence="2">The sequence shown here is derived from an EMBL/GenBank/DDBJ whole genome shotgun (WGS) entry which is preliminary data.</text>
</comment>
<protein>
    <submittedName>
        <fullName evidence="2">Uncharacterized protein</fullName>
    </submittedName>
</protein>
<keyword evidence="1" id="KW-0472">Membrane</keyword>
<feature type="transmembrane region" description="Helical" evidence="1">
    <location>
        <begin position="37"/>
        <end position="57"/>
    </location>
</feature>
<reference evidence="2 3" key="1">
    <citation type="journal article" date="2020" name="mSystems">
        <title>Defining Genomic and Predicted Metabolic Features of the Acetobacterium Genus.</title>
        <authorList>
            <person name="Ross D.E."/>
            <person name="Marshall C.W."/>
            <person name="Gulliver D."/>
            <person name="May H.D."/>
            <person name="Norman R.S."/>
        </authorList>
    </citation>
    <scope>NUCLEOTIDE SEQUENCE [LARGE SCALE GENOMIC DNA]</scope>
    <source>
        <strain evidence="2 3">DSM 9173</strain>
    </source>
</reference>
<keyword evidence="1" id="KW-1133">Transmembrane helix</keyword>
<organism evidence="2 3">
    <name type="scientific">Acetobacterium tundrae</name>
    <dbReference type="NCBI Taxonomy" id="132932"/>
    <lineage>
        <taxon>Bacteria</taxon>
        <taxon>Bacillati</taxon>
        <taxon>Bacillota</taxon>
        <taxon>Clostridia</taxon>
        <taxon>Eubacteriales</taxon>
        <taxon>Eubacteriaceae</taxon>
        <taxon>Acetobacterium</taxon>
    </lineage>
</organism>